<dbReference type="PANTHER" id="PTHR47032">
    <property type="entry name" value="UDP-D-XYLOSE:L-FUCOSE ALPHA-1,3-D-XYLOSYLTRANSFERASE-RELATED"/>
    <property type="match status" value="1"/>
</dbReference>
<evidence type="ECO:0000313" key="4">
    <source>
        <dbReference type="Proteomes" id="UP001165085"/>
    </source>
</evidence>
<dbReference type="SUPFAM" id="SSF53448">
    <property type="entry name" value="Nucleotide-diphospho-sugar transferases"/>
    <property type="match status" value="1"/>
</dbReference>
<dbReference type="PANTHER" id="PTHR47032:SF1">
    <property type="entry name" value="UDP-D-XYLOSE:L-FUCOSE ALPHA-1,3-D-XYLOSYLTRANSFERASE-RELATED"/>
    <property type="match status" value="1"/>
</dbReference>
<dbReference type="InterPro" id="IPR029044">
    <property type="entry name" value="Nucleotide-diphossugar_trans"/>
</dbReference>
<keyword evidence="4" id="KW-1185">Reference proteome</keyword>
<organism evidence="3 4">
    <name type="scientific">Triparma strigata</name>
    <dbReference type="NCBI Taxonomy" id="1606541"/>
    <lineage>
        <taxon>Eukaryota</taxon>
        <taxon>Sar</taxon>
        <taxon>Stramenopiles</taxon>
        <taxon>Ochrophyta</taxon>
        <taxon>Bolidophyceae</taxon>
        <taxon>Parmales</taxon>
        <taxon>Triparmaceae</taxon>
        <taxon>Triparma</taxon>
    </lineage>
</organism>
<feature type="domain" description="Nucleotide-diphospho-sugar transferase" evidence="2">
    <location>
        <begin position="239"/>
        <end position="413"/>
    </location>
</feature>
<proteinExistence type="inferred from homology"/>
<dbReference type="OrthoDB" id="197884at2759"/>
<dbReference type="InterPro" id="IPR052636">
    <property type="entry name" value="UDP-D-xylose:L-fucose_XylT"/>
</dbReference>
<dbReference type="Gene3D" id="3.90.550.10">
    <property type="entry name" value="Spore Coat Polysaccharide Biosynthesis Protein SpsA, Chain A"/>
    <property type="match status" value="1"/>
</dbReference>
<comment type="caution">
    <text evidence="3">The sequence shown here is derived from an EMBL/GenBank/DDBJ whole genome shotgun (WGS) entry which is preliminary data.</text>
</comment>
<comment type="similarity">
    <text evidence="1">Belongs to the glycosyltransferase 77 family.</text>
</comment>
<dbReference type="Proteomes" id="UP001165085">
    <property type="component" value="Unassembled WGS sequence"/>
</dbReference>
<dbReference type="Pfam" id="PF03407">
    <property type="entry name" value="Nucleotid_trans"/>
    <property type="match status" value="1"/>
</dbReference>
<accession>A0A9W7BTN9</accession>
<dbReference type="InterPro" id="IPR005069">
    <property type="entry name" value="Nucl-diP-sugar_transferase"/>
</dbReference>
<dbReference type="EMBL" id="BRXY01000469">
    <property type="protein sequence ID" value="GMH96494.1"/>
    <property type="molecule type" value="Genomic_DNA"/>
</dbReference>
<protein>
    <recommendedName>
        <fullName evidence="2">Nucleotide-diphospho-sugar transferase domain-containing protein</fullName>
    </recommendedName>
</protein>
<name>A0A9W7BTN9_9STRA</name>
<evidence type="ECO:0000256" key="1">
    <source>
        <dbReference type="ARBA" id="ARBA00007033"/>
    </source>
</evidence>
<reference evidence="4" key="1">
    <citation type="journal article" date="2023" name="Commun. Biol.">
        <title>Genome analysis of Parmales, the sister group of diatoms, reveals the evolutionary specialization of diatoms from phago-mixotrophs to photoautotrophs.</title>
        <authorList>
            <person name="Ban H."/>
            <person name="Sato S."/>
            <person name="Yoshikawa S."/>
            <person name="Yamada K."/>
            <person name="Nakamura Y."/>
            <person name="Ichinomiya M."/>
            <person name="Sato N."/>
            <person name="Blanc-Mathieu R."/>
            <person name="Endo H."/>
            <person name="Kuwata A."/>
            <person name="Ogata H."/>
        </authorList>
    </citation>
    <scope>NUCLEOTIDE SEQUENCE [LARGE SCALE GENOMIC DNA]</scope>
    <source>
        <strain evidence="4">NIES 3701</strain>
    </source>
</reference>
<gene>
    <name evidence="3" type="ORF">TrST_g12594</name>
</gene>
<dbReference type="AlphaFoldDB" id="A0A9W7BTN9"/>
<evidence type="ECO:0000259" key="2">
    <source>
        <dbReference type="Pfam" id="PF03407"/>
    </source>
</evidence>
<evidence type="ECO:0000313" key="3">
    <source>
        <dbReference type="EMBL" id="GMH96494.1"/>
    </source>
</evidence>
<dbReference type="GO" id="GO:0016757">
    <property type="term" value="F:glycosyltransferase activity"/>
    <property type="evidence" value="ECO:0007669"/>
    <property type="project" value="TreeGrafter"/>
</dbReference>
<sequence>MDGPKRGTVGKAADYGISTDENYLCISLVNKRISWEQMTHCTKRDDPISFTVETKKWQISLPNGVYRLRSYLSTSDEQGKHSRGGHGVMEGYVQGSEHIVWFIVEKENWLKSAQIQILQQQTKNLPTATYPRLNAFKLTDHLINDSPKLKSILSEIEIDSNVIVLMANSGHSQLTENSLNSLKRLGVTNVIVFGLDSSTCSTPYFTSPAPSPSTITYPCYPLPPSLLLPLCGSCTLKDVGTPGFASLAVIKPSIVASLLSLGYDVLWSDTDIVYMVDPFVYMKGKGKGNIMIQAGGTNLQEAEVYFRDELCTGFYYAKSSDVTVEYFKHTILELSLHSEDVRFGDQSAFNVVMFEWPFRSPGGLKVDVLHSTEWPSGSVFFDYHDMVYGDGTETVFMVHNNFIIGSGKKVDRFKKHNMWLEDRQSKGLEYGNAGFKILGQSVPTLDMRSVLFDVDEEVNDQDYFDVYKNQPVLMYENTAIPVEERRERVIVSISTGGRKWFDKFALPRLKEYAKKTKSSILLIRRQTECDAWNDVVLQVWRNNPQTDDDDKDYLYHDCVKAGKVKVWKEALEQFNEVLYVDDTVLISRKAGDIFEEVGGKGLGVVGEVGVRSHTENEAFMRVLYSRYSNETFAPYDDERKLSELRRFEFFNSGVLLFNRRLHLSALTTHLPSYVNDPTLKRDQGFVNILAFAENLKVVYLPFKWNYLGSFVLPDGTGPADHKKHLVDFGPKDAYFVHLTTGVNANIRDVHMKGNYNYRAEIIRNLDEAMP</sequence>
<dbReference type="GO" id="GO:0005794">
    <property type="term" value="C:Golgi apparatus"/>
    <property type="evidence" value="ECO:0007669"/>
    <property type="project" value="TreeGrafter"/>
</dbReference>